<dbReference type="Gene3D" id="3.40.50.1820">
    <property type="entry name" value="alpha/beta hydrolase"/>
    <property type="match status" value="1"/>
</dbReference>
<dbReference type="InterPro" id="IPR049492">
    <property type="entry name" value="BD-FAE-like_dom"/>
</dbReference>
<accession>A0A5D0QVH1</accession>
<sequence length="496" mass="57909">MKIKYLLLLLLVTIQSCKSQENVNTESIKKTFLKEQVALGAPWKYLRSNPYTFNSLNQVNFTHKVDSLKNIYTAQLKEYKGKLDKYTFNDEALGINYYFDKFILEYPQNHKNFTGEKTTLSEKNQSRLKENLKNFNDIKLLSNSVLKEYIISYIRIESNKKLKSGIYAKIDNQQLTADWNTIETTFRNQDANDFWKQEYLFNHIDNLGIKNIDTFYADFITSSKTSEYKIKIQKIYESSKKERESHIIETYKKVDGFNLEMHIFLPDTTVFKGNRPTIVYFHGGSWSEGKPDWFFETAKEYAKQGWVATSVEYRIKGRQGTYPFEAVKDAKSAIRWLREHSKKYKIDPNKILATGNSAGGHLSIATTLVDNWNEKTDNIAISPKPNVVIVNSAVYNLTSNSNRWITEYDENKDLVKEISPNNLIKKTLTKFLLIHGEKDRNCPYSTAEYFYNKMQSLGNSVELHSIKDGEHFIWYGQHSQEVEKITRDYINTLNLE</sequence>
<keyword evidence="5" id="KW-1185">Reference proteome</keyword>
<dbReference type="Proteomes" id="UP000324358">
    <property type="component" value="Unassembled WGS sequence"/>
</dbReference>
<dbReference type="PROSITE" id="PS51257">
    <property type="entry name" value="PROKAR_LIPOPROTEIN"/>
    <property type="match status" value="1"/>
</dbReference>
<organism evidence="4 5">
    <name type="scientific">Bizionia algoritergicola</name>
    <dbReference type="NCBI Taxonomy" id="291187"/>
    <lineage>
        <taxon>Bacteria</taxon>
        <taxon>Pseudomonadati</taxon>
        <taxon>Bacteroidota</taxon>
        <taxon>Flavobacteriia</taxon>
        <taxon>Flavobacteriales</taxon>
        <taxon>Flavobacteriaceae</taxon>
        <taxon>Bizionia</taxon>
    </lineage>
</organism>
<feature type="domain" description="BD-FAE-like" evidence="3">
    <location>
        <begin position="262"/>
        <end position="454"/>
    </location>
</feature>
<comment type="caution">
    <text evidence="4">The sequence shown here is derived from an EMBL/GenBank/DDBJ whole genome shotgun (WGS) entry which is preliminary data.</text>
</comment>
<dbReference type="InterPro" id="IPR050300">
    <property type="entry name" value="GDXG_lipolytic_enzyme"/>
</dbReference>
<reference evidence="4 5" key="1">
    <citation type="submission" date="2019-08" db="EMBL/GenBank/DDBJ databases">
        <title>Genomes of Antarctic Bizionia species.</title>
        <authorList>
            <person name="Bowman J.P."/>
        </authorList>
    </citation>
    <scope>NUCLEOTIDE SEQUENCE [LARGE SCALE GENOMIC DNA]</scope>
    <source>
        <strain evidence="4 5">APA-1</strain>
    </source>
</reference>
<dbReference type="SUPFAM" id="SSF53474">
    <property type="entry name" value="alpha/beta-Hydrolases"/>
    <property type="match status" value="1"/>
</dbReference>
<dbReference type="AlphaFoldDB" id="A0A5D0QVH1"/>
<evidence type="ECO:0000256" key="1">
    <source>
        <dbReference type="ARBA" id="ARBA00022801"/>
    </source>
</evidence>
<evidence type="ECO:0000256" key="2">
    <source>
        <dbReference type="SAM" id="SignalP"/>
    </source>
</evidence>
<keyword evidence="2" id="KW-0732">Signal</keyword>
<dbReference type="InterPro" id="IPR029058">
    <property type="entry name" value="AB_hydrolase_fold"/>
</dbReference>
<dbReference type="PANTHER" id="PTHR48081">
    <property type="entry name" value="AB HYDROLASE SUPERFAMILY PROTEIN C4A8.06C"/>
    <property type="match status" value="1"/>
</dbReference>
<feature type="signal peptide" evidence="2">
    <location>
        <begin position="1"/>
        <end position="19"/>
    </location>
</feature>
<dbReference type="EMBL" id="VSKL01000003">
    <property type="protein sequence ID" value="TYB72786.1"/>
    <property type="molecule type" value="Genomic_DNA"/>
</dbReference>
<name>A0A5D0QVH1_9FLAO</name>
<protein>
    <submittedName>
        <fullName evidence="4">Alpha/beta hydrolase fold domain-containing protein</fullName>
    </submittedName>
</protein>
<evidence type="ECO:0000313" key="5">
    <source>
        <dbReference type="Proteomes" id="UP000324358"/>
    </source>
</evidence>
<gene>
    <name evidence="4" type="ORF">ES675_09575</name>
</gene>
<feature type="chain" id="PRO_5022955750" evidence="2">
    <location>
        <begin position="20"/>
        <end position="496"/>
    </location>
</feature>
<dbReference type="GO" id="GO:0016787">
    <property type="term" value="F:hydrolase activity"/>
    <property type="evidence" value="ECO:0007669"/>
    <property type="project" value="UniProtKB-KW"/>
</dbReference>
<keyword evidence="1 4" id="KW-0378">Hydrolase</keyword>
<evidence type="ECO:0000313" key="4">
    <source>
        <dbReference type="EMBL" id="TYB72786.1"/>
    </source>
</evidence>
<proteinExistence type="predicted"/>
<dbReference type="OrthoDB" id="9796689at2"/>
<evidence type="ECO:0000259" key="3">
    <source>
        <dbReference type="Pfam" id="PF20434"/>
    </source>
</evidence>
<dbReference type="RefSeq" id="WP_066250939.1">
    <property type="nucleotide sequence ID" value="NZ_VSKL01000003.1"/>
</dbReference>
<dbReference type="Pfam" id="PF20434">
    <property type="entry name" value="BD-FAE"/>
    <property type="match status" value="1"/>
</dbReference>